<dbReference type="EC" id="2.7.11.1" evidence="1"/>
<feature type="signal peptide" evidence="9">
    <location>
        <begin position="1"/>
        <end position="22"/>
    </location>
</feature>
<comment type="catalytic activity">
    <reaction evidence="7">
        <text>L-threonyl-[protein] + ATP = O-phospho-L-threonyl-[protein] + ADP + H(+)</text>
        <dbReference type="Rhea" id="RHEA:46608"/>
        <dbReference type="Rhea" id="RHEA-COMP:11060"/>
        <dbReference type="Rhea" id="RHEA-COMP:11605"/>
        <dbReference type="ChEBI" id="CHEBI:15378"/>
        <dbReference type="ChEBI" id="CHEBI:30013"/>
        <dbReference type="ChEBI" id="CHEBI:30616"/>
        <dbReference type="ChEBI" id="CHEBI:61977"/>
        <dbReference type="ChEBI" id="CHEBI:456216"/>
        <dbReference type="EC" id="2.7.11.1"/>
    </reaction>
</comment>
<evidence type="ECO:0000256" key="4">
    <source>
        <dbReference type="ARBA" id="ARBA00022741"/>
    </source>
</evidence>
<dbReference type="SMART" id="SM00220">
    <property type="entry name" value="S_TKc"/>
    <property type="match status" value="1"/>
</dbReference>
<dbReference type="InterPro" id="IPR011009">
    <property type="entry name" value="Kinase-like_dom_sf"/>
</dbReference>
<proteinExistence type="predicted"/>
<dbReference type="AlphaFoldDB" id="A0A6A2ZEK9"/>
<evidence type="ECO:0000256" key="8">
    <source>
        <dbReference type="ARBA" id="ARBA00048679"/>
    </source>
</evidence>
<dbReference type="GO" id="GO:0004674">
    <property type="term" value="F:protein serine/threonine kinase activity"/>
    <property type="evidence" value="ECO:0007669"/>
    <property type="project" value="UniProtKB-KW"/>
</dbReference>
<evidence type="ECO:0000256" key="1">
    <source>
        <dbReference type="ARBA" id="ARBA00012513"/>
    </source>
</evidence>
<dbReference type="InterPro" id="IPR000719">
    <property type="entry name" value="Prot_kinase_dom"/>
</dbReference>
<dbReference type="PROSITE" id="PS50011">
    <property type="entry name" value="PROTEIN_KINASE_DOM"/>
    <property type="match status" value="1"/>
</dbReference>
<evidence type="ECO:0000256" key="3">
    <source>
        <dbReference type="ARBA" id="ARBA00022679"/>
    </source>
</evidence>
<evidence type="ECO:0000256" key="7">
    <source>
        <dbReference type="ARBA" id="ARBA00047899"/>
    </source>
</evidence>
<accession>A0A6A2ZEK9</accession>
<keyword evidence="2" id="KW-0723">Serine/threonine-protein kinase</keyword>
<keyword evidence="3" id="KW-0808">Transferase</keyword>
<keyword evidence="4" id="KW-0547">Nucleotide-binding</keyword>
<keyword evidence="12" id="KW-1185">Reference proteome</keyword>
<dbReference type="GO" id="GO:0005524">
    <property type="term" value="F:ATP binding"/>
    <property type="evidence" value="ECO:0007669"/>
    <property type="project" value="UniProtKB-KW"/>
</dbReference>
<dbReference type="Pfam" id="PF00069">
    <property type="entry name" value="Pkinase"/>
    <property type="match status" value="1"/>
</dbReference>
<sequence>MKRSSMWRACASKRAFRIRVLCAILTPVAKVLKKADVIRKNAVESILADRNILISVRNPFVVRFFYSFTCREIFTWSEYLNGGDLYSLRNLGCLDEDMVRVYIAEVVPALEYLHSLNVIHRDLKPTVDRFWALKGATADWWSVGIILFDLLLIFDNIVNRNIPWPKIPEEMSYEAYDLIDKLLTENPVQRLGATGASEAMFIPSTEAHDTSYFMSRYAEDEQAHGSSDLDDLTDTCSGSLSNVQDEDNLSQLASINYDLVVKNAKESAEGPNPLSHNRFSKCVCNPIFVHLFSRVSFISHAIVFHLQSLDEQNFFFPEKFRTTLMWLNTGSSRKRSS</sequence>
<dbReference type="PANTHER" id="PTHR24356">
    <property type="entry name" value="SERINE/THREONINE-PROTEIN KINASE"/>
    <property type="match status" value="1"/>
</dbReference>
<dbReference type="SUPFAM" id="SSF56112">
    <property type="entry name" value="Protein kinase-like (PK-like)"/>
    <property type="match status" value="1"/>
</dbReference>
<protein>
    <recommendedName>
        <fullName evidence="1">non-specific serine/threonine protein kinase</fullName>
        <ecNumber evidence="1">2.7.11.1</ecNumber>
    </recommendedName>
</protein>
<keyword evidence="9" id="KW-0732">Signal</keyword>
<dbReference type="Gene3D" id="1.10.510.10">
    <property type="entry name" value="Transferase(Phosphotransferase) domain 1"/>
    <property type="match status" value="2"/>
</dbReference>
<dbReference type="Gene3D" id="3.30.200.20">
    <property type="entry name" value="Phosphorylase Kinase, domain 1"/>
    <property type="match status" value="1"/>
</dbReference>
<comment type="catalytic activity">
    <reaction evidence="8">
        <text>L-seryl-[protein] + ATP = O-phospho-L-seryl-[protein] + ADP + H(+)</text>
        <dbReference type="Rhea" id="RHEA:17989"/>
        <dbReference type="Rhea" id="RHEA-COMP:9863"/>
        <dbReference type="Rhea" id="RHEA-COMP:11604"/>
        <dbReference type="ChEBI" id="CHEBI:15378"/>
        <dbReference type="ChEBI" id="CHEBI:29999"/>
        <dbReference type="ChEBI" id="CHEBI:30616"/>
        <dbReference type="ChEBI" id="CHEBI:83421"/>
        <dbReference type="ChEBI" id="CHEBI:456216"/>
        <dbReference type="EC" id="2.7.11.1"/>
    </reaction>
</comment>
<dbReference type="Proteomes" id="UP000436088">
    <property type="component" value="Unassembled WGS sequence"/>
</dbReference>
<feature type="chain" id="PRO_5025562123" description="non-specific serine/threonine protein kinase" evidence="9">
    <location>
        <begin position="23"/>
        <end position="337"/>
    </location>
</feature>
<dbReference type="InterPro" id="IPR050236">
    <property type="entry name" value="Ser_Thr_kinase_AGC"/>
</dbReference>
<comment type="caution">
    <text evidence="11">The sequence shown here is derived from an EMBL/GenBank/DDBJ whole genome shotgun (WGS) entry which is preliminary data.</text>
</comment>
<feature type="domain" description="Protein kinase" evidence="10">
    <location>
        <begin position="1"/>
        <end position="337"/>
    </location>
</feature>
<dbReference type="PANTHER" id="PTHR24356:SF395">
    <property type="entry name" value="SERINE_THREONINE PROTEIN KINASE IRE-RELATED"/>
    <property type="match status" value="1"/>
</dbReference>
<evidence type="ECO:0000256" key="2">
    <source>
        <dbReference type="ARBA" id="ARBA00022527"/>
    </source>
</evidence>
<gene>
    <name evidence="11" type="ORF">F3Y22_tig00110896pilonHSYRG00015</name>
</gene>
<evidence type="ECO:0000256" key="6">
    <source>
        <dbReference type="ARBA" id="ARBA00022840"/>
    </source>
</evidence>
<evidence type="ECO:0000256" key="5">
    <source>
        <dbReference type="ARBA" id="ARBA00022777"/>
    </source>
</evidence>
<reference evidence="11" key="1">
    <citation type="submission" date="2019-09" db="EMBL/GenBank/DDBJ databases">
        <title>Draft genome information of white flower Hibiscus syriacus.</title>
        <authorList>
            <person name="Kim Y.-M."/>
        </authorList>
    </citation>
    <scope>NUCLEOTIDE SEQUENCE [LARGE SCALE GENOMIC DNA]</scope>
    <source>
        <strain evidence="11">YM2019G1</strain>
    </source>
</reference>
<keyword evidence="5" id="KW-0418">Kinase</keyword>
<keyword evidence="6" id="KW-0067">ATP-binding</keyword>
<evidence type="ECO:0000256" key="9">
    <source>
        <dbReference type="SAM" id="SignalP"/>
    </source>
</evidence>
<evidence type="ECO:0000313" key="11">
    <source>
        <dbReference type="EMBL" id="KAE8690298.1"/>
    </source>
</evidence>
<dbReference type="EMBL" id="VEPZ02001153">
    <property type="protein sequence ID" value="KAE8690298.1"/>
    <property type="molecule type" value="Genomic_DNA"/>
</dbReference>
<evidence type="ECO:0000259" key="10">
    <source>
        <dbReference type="PROSITE" id="PS50011"/>
    </source>
</evidence>
<organism evidence="11 12">
    <name type="scientific">Hibiscus syriacus</name>
    <name type="common">Rose of Sharon</name>
    <dbReference type="NCBI Taxonomy" id="106335"/>
    <lineage>
        <taxon>Eukaryota</taxon>
        <taxon>Viridiplantae</taxon>
        <taxon>Streptophyta</taxon>
        <taxon>Embryophyta</taxon>
        <taxon>Tracheophyta</taxon>
        <taxon>Spermatophyta</taxon>
        <taxon>Magnoliopsida</taxon>
        <taxon>eudicotyledons</taxon>
        <taxon>Gunneridae</taxon>
        <taxon>Pentapetalae</taxon>
        <taxon>rosids</taxon>
        <taxon>malvids</taxon>
        <taxon>Malvales</taxon>
        <taxon>Malvaceae</taxon>
        <taxon>Malvoideae</taxon>
        <taxon>Hibiscus</taxon>
    </lineage>
</organism>
<dbReference type="GO" id="GO:0035556">
    <property type="term" value="P:intracellular signal transduction"/>
    <property type="evidence" value="ECO:0007669"/>
    <property type="project" value="TreeGrafter"/>
</dbReference>
<name>A0A6A2ZEK9_HIBSY</name>
<evidence type="ECO:0000313" key="12">
    <source>
        <dbReference type="Proteomes" id="UP000436088"/>
    </source>
</evidence>